<evidence type="ECO:0008006" key="5">
    <source>
        <dbReference type="Google" id="ProtNLM"/>
    </source>
</evidence>
<feature type="compositionally biased region" description="Low complexity" evidence="1">
    <location>
        <begin position="816"/>
        <end position="828"/>
    </location>
</feature>
<comment type="caution">
    <text evidence="3">The sequence shown here is derived from an EMBL/GenBank/DDBJ whole genome shotgun (WGS) entry which is preliminary data.</text>
</comment>
<dbReference type="AlphaFoldDB" id="A0A9P4PP70"/>
<gene>
    <name evidence="3" type="ORF">P171DRAFT_470427</name>
</gene>
<protein>
    <recommendedName>
        <fullName evidence="5">EGF-like domain-containing protein</fullName>
    </recommendedName>
</protein>
<feature type="compositionally biased region" description="Basic residues" evidence="1">
    <location>
        <begin position="679"/>
        <end position="696"/>
    </location>
</feature>
<feature type="compositionally biased region" description="Low complexity" evidence="1">
    <location>
        <begin position="394"/>
        <end position="403"/>
    </location>
</feature>
<feature type="region of interest" description="Disordered" evidence="1">
    <location>
        <begin position="106"/>
        <end position="884"/>
    </location>
</feature>
<evidence type="ECO:0000256" key="1">
    <source>
        <dbReference type="SAM" id="MobiDB-lite"/>
    </source>
</evidence>
<feature type="compositionally biased region" description="Polar residues" evidence="1">
    <location>
        <begin position="210"/>
        <end position="223"/>
    </location>
</feature>
<evidence type="ECO:0000256" key="2">
    <source>
        <dbReference type="SAM" id="SignalP"/>
    </source>
</evidence>
<evidence type="ECO:0000313" key="4">
    <source>
        <dbReference type="Proteomes" id="UP000799764"/>
    </source>
</evidence>
<dbReference type="EMBL" id="MU001495">
    <property type="protein sequence ID" value="KAF2448749.1"/>
    <property type="molecule type" value="Genomic_DNA"/>
</dbReference>
<accession>A0A9P4PP70</accession>
<feature type="compositionally biased region" description="Polar residues" evidence="1">
    <location>
        <begin position="231"/>
        <end position="242"/>
    </location>
</feature>
<feature type="compositionally biased region" description="Low complexity" evidence="1">
    <location>
        <begin position="435"/>
        <end position="447"/>
    </location>
</feature>
<feature type="compositionally biased region" description="Polar residues" evidence="1">
    <location>
        <begin position="665"/>
        <end position="674"/>
    </location>
</feature>
<feature type="compositionally biased region" description="Low complexity" evidence="1">
    <location>
        <begin position="588"/>
        <end position="634"/>
    </location>
</feature>
<feature type="compositionally biased region" description="Acidic residues" evidence="1">
    <location>
        <begin position="421"/>
        <end position="434"/>
    </location>
</feature>
<name>A0A9P4PP70_9PLEO</name>
<sequence>MKGYVAGALLWQAARAQFLLLNTPTLTSSEPVIPPGTDDIVLPEATLATLSSDLPSMSSAVRGFAVVTGPIVEPPQPDSTTLAGLNDGFGAADVADGSVITTVGGADGAVDSALPVTDGTDDSDASPIFNPDDNFPTAPFGPPSPPVLTAHVIGPIPTPMPPNPDDDTLSDPNDNTLPDPNDNTLPDPNDNTLPDPNDNTLPDPNGGVVPNTNDPTSLTSNGVLLQGIDNPASQSLQDSTAGQPVEGISAPDGTPLQAPTGGGISQQAFPYDPNDPNDPNDPYDPNNPIQAPTGGDLSAQLNPYDPNIYELPPYDPFTGANDGPYVPQKPPIGPSGYDGEDNSQYDAEGFSGGGSHGGSHGGGGPHRGQTTDAYLPYGTGDSEDTTEYDGEDYGNGPQGQSKGSGKKPTKGNGPDHSGHESEEECPEWCLEDDSSSSPERSSEGHSSIGKPTGDWSSSTASAEHPKETGGKKKHKKKKTKKTKKTSKNAHRIAVSVDDNVVYTSDYKREVSDDVPSSGGFTGFKWPSKKTAATLASGDDSESSAAKSQDEAPAASGSSANFDKEISDQLQKGSNGERVQPADETAETSADSGSGSSAPASGSTSSASAKGSASSASASGSDSSSDSGDGVSGSALPDWLSDLQKPKGSGAPESSKAESSAKPTGSKESSGSEQDGGSKSTKKKSKGKCPKSCKNKGGKPSSTGGFGGKPSETGGSGSKPSEAGGFGGKPSETEASGKPSETGGFGGKPSETEASGKPSETGGFGDKPSETEAGGKPSETEAGGKPNETEAGGKSSETEAGGKPTKASGGEGEKPSDGAPEGAAPSSSADDSKPAITTAPNFAAPITLVTLASPKPDEAPASEGPPAGAAPTKKPGFPAGDVSSGDTFTGSTLAGVCPKQCNPFNPAENLCDSASSGCTTAGGSKYYCACRAGYKLNDGANKDFSKQFKVPGQPYVYVWPGAKCDKQCEDGLCNEVLVRNQCV</sequence>
<feature type="compositionally biased region" description="Acidic residues" evidence="1">
    <location>
        <begin position="381"/>
        <end position="392"/>
    </location>
</feature>
<dbReference type="OrthoDB" id="291007at2759"/>
<feature type="compositionally biased region" description="Basic residues" evidence="1">
    <location>
        <begin position="471"/>
        <end position="490"/>
    </location>
</feature>
<feature type="compositionally biased region" description="Low complexity" evidence="1">
    <location>
        <begin position="647"/>
        <end position="662"/>
    </location>
</feature>
<reference evidence="3" key="1">
    <citation type="journal article" date="2020" name="Stud. Mycol.">
        <title>101 Dothideomycetes genomes: a test case for predicting lifestyles and emergence of pathogens.</title>
        <authorList>
            <person name="Haridas S."/>
            <person name="Albert R."/>
            <person name="Binder M."/>
            <person name="Bloem J."/>
            <person name="Labutti K."/>
            <person name="Salamov A."/>
            <person name="Andreopoulos B."/>
            <person name="Baker S."/>
            <person name="Barry K."/>
            <person name="Bills G."/>
            <person name="Bluhm B."/>
            <person name="Cannon C."/>
            <person name="Castanera R."/>
            <person name="Culley D."/>
            <person name="Daum C."/>
            <person name="Ezra D."/>
            <person name="Gonzalez J."/>
            <person name="Henrissat B."/>
            <person name="Kuo A."/>
            <person name="Liang C."/>
            <person name="Lipzen A."/>
            <person name="Lutzoni F."/>
            <person name="Magnuson J."/>
            <person name="Mondo S."/>
            <person name="Nolan M."/>
            <person name="Ohm R."/>
            <person name="Pangilinan J."/>
            <person name="Park H.-J."/>
            <person name="Ramirez L."/>
            <person name="Alfaro M."/>
            <person name="Sun H."/>
            <person name="Tritt A."/>
            <person name="Yoshinaga Y."/>
            <person name="Zwiers L.-H."/>
            <person name="Turgeon B."/>
            <person name="Goodwin S."/>
            <person name="Spatafora J."/>
            <person name="Crous P."/>
            <person name="Grigoriev I."/>
        </authorList>
    </citation>
    <scope>NUCLEOTIDE SEQUENCE</scope>
    <source>
        <strain evidence="3">CBS 690.94</strain>
    </source>
</reference>
<keyword evidence="2" id="KW-0732">Signal</keyword>
<evidence type="ECO:0000313" key="3">
    <source>
        <dbReference type="EMBL" id="KAF2448749.1"/>
    </source>
</evidence>
<proteinExistence type="predicted"/>
<keyword evidence="4" id="KW-1185">Reference proteome</keyword>
<feature type="compositionally biased region" description="Low complexity" evidence="1">
    <location>
        <begin position="171"/>
        <end position="205"/>
    </location>
</feature>
<feature type="signal peptide" evidence="2">
    <location>
        <begin position="1"/>
        <end position="16"/>
    </location>
</feature>
<dbReference type="Proteomes" id="UP000799764">
    <property type="component" value="Unassembled WGS sequence"/>
</dbReference>
<feature type="compositionally biased region" description="Gly residues" evidence="1">
    <location>
        <begin position="350"/>
        <end position="366"/>
    </location>
</feature>
<feature type="chain" id="PRO_5040193435" description="EGF-like domain-containing protein" evidence="2">
    <location>
        <begin position="17"/>
        <end position="982"/>
    </location>
</feature>
<organism evidence="3 4">
    <name type="scientific">Karstenula rhodostoma CBS 690.94</name>
    <dbReference type="NCBI Taxonomy" id="1392251"/>
    <lineage>
        <taxon>Eukaryota</taxon>
        <taxon>Fungi</taxon>
        <taxon>Dikarya</taxon>
        <taxon>Ascomycota</taxon>
        <taxon>Pezizomycotina</taxon>
        <taxon>Dothideomycetes</taxon>
        <taxon>Pleosporomycetidae</taxon>
        <taxon>Pleosporales</taxon>
        <taxon>Massarineae</taxon>
        <taxon>Didymosphaeriaceae</taxon>
        <taxon>Karstenula</taxon>
    </lineage>
</organism>
<feature type="compositionally biased region" description="Low complexity" evidence="1">
    <location>
        <begin position="858"/>
        <end position="879"/>
    </location>
</feature>